<sequence>VTTGAYVTTDGDGAHDIMVRQGNDWLWIDGASQTRETYEFANGSSVIWRLKSVTDLDGNAVNVGYLAGSDRVETVTTADGSYTLYGWSGNNITRIATVVGGVTTARTHYVYDGQNRLSKVQVELSPNGNAVADGALYEVTYGYVGTSKLINSITQSDGSSLAIAYDGSNRVTSVTQTVAAGDVRVTSFAYAATQTTITQPDGQVTLMDYDASKRLTKITAPPAVAGAAAQTVLFVYGANGNLASVTDANGKVTSYGYTESYLDPGVTTPANQSGTNDAKGNV</sequence>
<gene>
    <name evidence="1" type="ORF">ACFOWX_00065</name>
</gene>
<accession>A0ABV8RDP3</accession>
<evidence type="ECO:0000313" key="1">
    <source>
        <dbReference type="EMBL" id="MFC4290809.1"/>
    </source>
</evidence>
<dbReference type="InterPro" id="IPR006530">
    <property type="entry name" value="YD"/>
</dbReference>
<evidence type="ECO:0008006" key="3">
    <source>
        <dbReference type="Google" id="ProtNLM"/>
    </source>
</evidence>
<proteinExistence type="predicted"/>
<dbReference type="NCBIfam" id="TIGR01643">
    <property type="entry name" value="YD_repeat_2x"/>
    <property type="match status" value="1"/>
</dbReference>
<feature type="non-terminal residue" evidence="1">
    <location>
        <position position="282"/>
    </location>
</feature>
<dbReference type="InterPro" id="IPR031325">
    <property type="entry name" value="RHS_repeat"/>
</dbReference>
<dbReference type="RefSeq" id="WP_381420411.1">
    <property type="nucleotide sequence ID" value="NZ_JBHSDH010000004.1"/>
</dbReference>
<comment type="caution">
    <text evidence="1">The sequence shown here is derived from an EMBL/GenBank/DDBJ whole genome shotgun (WGS) entry which is preliminary data.</text>
</comment>
<protein>
    <recommendedName>
        <fullName evidence="3">RHS repeat protein</fullName>
    </recommendedName>
</protein>
<evidence type="ECO:0000313" key="2">
    <source>
        <dbReference type="Proteomes" id="UP001595887"/>
    </source>
</evidence>
<dbReference type="Proteomes" id="UP001595887">
    <property type="component" value="Unassembled WGS sequence"/>
</dbReference>
<keyword evidence="2" id="KW-1185">Reference proteome</keyword>
<dbReference type="Gene3D" id="2.180.10.10">
    <property type="entry name" value="RHS repeat-associated core"/>
    <property type="match status" value="1"/>
</dbReference>
<organism evidence="1 2">
    <name type="scientific">Sphingorhabdus arenilitoris</name>
    <dbReference type="NCBI Taxonomy" id="1490041"/>
    <lineage>
        <taxon>Bacteria</taxon>
        <taxon>Pseudomonadati</taxon>
        <taxon>Pseudomonadota</taxon>
        <taxon>Alphaproteobacteria</taxon>
        <taxon>Sphingomonadales</taxon>
        <taxon>Sphingomonadaceae</taxon>
        <taxon>Sphingorhabdus</taxon>
    </lineage>
</organism>
<name>A0ABV8RDP3_9SPHN</name>
<dbReference type="Pfam" id="PF05593">
    <property type="entry name" value="RHS_repeat"/>
    <property type="match status" value="2"/>
</dbReference>
<dbReference type="EMBL" id="JBHSDH010000004">
    <property type="protein sequence ID" value="MFC4290809.1"/>
    <property type="molecule type" value="Genomic_DNA"/>
</dbReference>
<reference evidence="2" key="1">
    <citation type="journal article" date="2019" name="Int. J. Syst. Evol. Microbiol.">
        <title>The Global Catalogue of Microorganisms (GCM) 10K type strain sequencing project: providing services to taxonomists for standard genome sequencing and annotation.</title>
        <authorList>
            <consortium name="The Broad Institute Genomics Platform"/>
            <consortium name="The Broad Institute Genome Sequencing Center for Infectious Disease"/>
            <person name="Wu L."/>
            <person name="Ma J."/>
        </authorList>
    </citation>
    <scope>NUCLEOTIDE SEQUENCE [LARGE SCALE GENOMIC DNA]</scope>
    <source>
        <strain evidence="2">CECT 8531</strain>
    </source>
</reference>
<feature type="non-terminal residue" evidence="1">
    <location>
        <position position="1"/>
    </location>
</feature>